<dbReference type="InterPro" id="IPR026983">
    <property type="entry name" value="DHC"/>
</dbReference>
<evidence type="ECO:0000256" key="1">
    <source>
        <dbReference type="SAM" id="MobiDB-lite"/>
    </source>
</evidence>
<dbReference type="InterPro" id="IPR035706">
    <property type="entry name" value="AAA_9"/>
</dbReference>
<evidence type="ECO:0000259" key="2">
    <source>
        <dbReference type="Pfam" id="PF12781"/>
    </source>
</evidence>
<dbReference type="PANTHER" id="PTHR46961:SF15">
    <property type="entry name" value="AAA+ ATPASE DOMAIN-CONTAINING PROTEIN"/>
    <property type="match status" value="1"/>
</dbReference>
<proteinExistence type="predicted"/>
<feature type="region of interest" description="Disordered" evidence="1">
    <location>
        <begin position="65"/>
        <end position="90"/>
    </location>
</feature>
<keyword evidence="4" id="KW-1185">Reference proteome</keyword>
<dbReference type="PANTHER" id="PTHR46961">
    <property type="entry name" value="DYNEIN HEAVY CHAIN 1, AXONEMAL-LIKE PROTEIN"/>
    <property type="match status" value="1"/>
</dbReference>
<dbReference type="Gene3D" id="1.20.920.20">
    <property type="match status" value="1"/>
</dbReference>
<comment type="caution">
    <text evidence="3">The sequence shown here is derived from an EMBL/GenBank/DDBJ whole genome shotgun (WGS) entry which is preliminary data.</text>
</comment>
<dbReference type="Gene3D" id="3.40.50.300">
    <property type="entry name" value="P-loop containing nucleotide triphosphate hydrolases"/>
    <property type="match status" value="1"/>
</dbReference>
<evidence type="ECO:0000313" key="4">
    <source>
        <dbReference type="Proteomes" id="UP001626550"/>
    </source>
</evidence>
<protein>
    <recommendedName>
        <fullName evidence="2">Dynein heavy chain ATP-binding dynein motor region domain-containing protein</fullName>
    </recommendedName>
</protein>
<dbReference type="Pfam" id="PF12781">
    <property type="entry name" value="AAA_9"/>
    <property type="match status" value="1"/>
</dbReference>
<name>A0ABD2QN09_9PLAT</name>
<feature type="region of interest" description="Disordered" evidence="1">
    <location>
        <begin position="276"/>
        <end position="295"/>
    </location>
</feature>
<organism evidence="3 4">
    <name type="scientific">Cichlidogyrus casuarinus</name>
    <dbReference type="NCBI Taxonomy" id="1844966"/>
    <lineage>
        <taxon>Eukaryota</taxon>
        <taxon>Metazoa</taxon>
        <taxon>Spiralia</taxon>
        <taxon>Lophotrochozoa</taxon>
        <taxon>Platyhelminthes</taxon>
        <taxon>Monogenea</taxon>
        <taxon>Monopisthocotylea</taxon>
        <taxon>Dactylogyridea</taxon>
        <taxon>Ancyrocephalidae</taxon>
        <taxon>Cichlidogyrus</taxon>
    </lineage>
</organism>
<reference evidence="3 4" key="1">
    <citation type="submission" date="2024-11" db="EMBL/GenBank/DDBJ databases">
        <title>Adaptive evolution of stress response genes in parasites aligns with host niche diversity.</title>
        <authorList>
            <person name="Hahn C."/>
            <person name="Resl P."/>
        </authorList>
    </citation>
    <scope>NUCLEOTIDE SEQUENCE [LARGE SCALE GENOMIC DNA]</scope>
    <source>
        <strain evidence="3">EGGRZ-B1_66</strain>
        <tissue evidence="3">Body</tissue>
    </source>
</reference>
<dbReference type="Proteomes" id="UP001626550">
    <property type="component" value="Unassembled WGS sequence"/>
</dbReference>
<dbReference type="EMBL" id="JBJKFK010000021">
    <property type="protein sequence ID" value="KAL3320924.1"/>
    <property type="molecule type" value="Genomic_DNA"/>
</dbReference>
<accession>A0ABD2QN09</accession>
<sequence length="1590" mass="179668">MTGAEGEDPDQTLVFKLRKKFRLLSGSTRGDLSEDGNAEDLGFVTPAHSSIARSNSVLEDNTHAEMPHQGLPEEEASDTSSVVSSGKKSEDARLRKMTLDDLLGEFNEADPLLNLEINDKYDEMFDKMRLESLKLRQSKVANDLLFARRKAEFFQSMASDTADEITNSRSKIGRAMVDRLRCYQNPPALIGVVMEMIFILMGKLLPNGRIRGFTSISRRRPSTEGGIGAGSSIGRGSARGSIISNISGGPAVSARSVEQAASIVGESRKFTLSIHSEDSGDSKQAPHSHSSSAGIAKEKKIDIALWKHMRLSMMDPINFLEMLYNIPWEEGLDEDIVRTLKQSTEDQVPKTKSGTFAENDLPLSYQAVKEDLKNIADEIVGGPAKSDGLTVLGARFVSEEAALLVSYALAIIKYSRLRGPLKIAQEKLFELERENSALVVEQERHEMEQRKETEVITDKSTNALPSITPRPYLAMDEKSLGEMIKNQEVRFNEAIKAKTNFLNKVKESEKLLKIGKKVLQELSIFEQKWKLELEEVHLRDPALLANSMLVAGYLVYGGYLSLPQRQVLMDNFVNLICLRHLGPIGLAPCLWTHDLRKESTNLTDITESFSNEIHFDLNAFRMVSPISKALRADFTSVCPKIEHFLYEEHSVEVSQLRAINAKSNESRYREQTNGKLILPVVEQLALLSLANLECATVSGWRVISSQVQTEMLPFFFNPEIENLAIGAWNLICDPTRRVVSWLFGLLMNLQFMGIRKNRVEVVVYSDLTIQLEQCLIDGSTLFITDCDIHTLTRDQKLVKVLMSYHKFFASDCPDFVKINMHSDNETLHEIECKSSFRLYLHTTEVPQNIPPIVATYTRIVFFPVTRDCLAEEFTDRFVALQKHRIHNELTSVINIRMSYEAKLKEIDKKVLSLLSIQDQRILDKVSSINQIFSILEDRAEILESHIQNEVNEESITRARNGFLEIGKRAAVCCEVAQRMRHLNDLYTWPYDFFLVQFDHAILQSDRSSLDSILESIRHCMFGFVARGLSPIDQLLLSTQLALETCDLQNQLSIGEREFLVSPQLGCSTIMAQYRELNSQLKLLSRLSDDMDSPLMLDLLSMTTGQVLVSGPGLLENLCHALAPCSRQLVRSFNSKGQAFGTLKPLPEQRYLNLNLKKPFEWMLTEQFNNLQMLAAHFDWFAHVFDRMYKDGKENQWRLYMENEVPESCPLPDKLNEQLNPLQRLLLLRSVRPDRILPALRNFVEEMLGTEFIADCASDADEEQAKFIRLVNPVNPVLLVYDKSPENALNTFKQLVKFKDAEVENVYLEGSDRESLEQVTCVLRDAAMKGKWILIQTLVDDPSQALSRSSTEIEPDARLLYKLITEIRKVIIRLTCSAGLSPRYRCFIVTHCALVESGPKFIGSAFPKSFENTKNLCSFHHICPKIICANQVGVIPHMLRCLGDPETKQLVQRCLSRAPSPSFRGIQKSQSSLVSSSNSNDWITPLAYHNLALLQGALQLRSRFPVTGWSACGLFANSGVPLIAAAESLFKEMLKVITTEARKPLCWLPSTNPSPPTTSRYSELPEIHFGQRYHSWQNMRYLLSHVSILTQ</sequence>
<feature type="domain" description="Dynein heavy chain ATP-binding dynein motor region" evidence="2">
    <location>
        <begin position="721"/>
        <end position="932"/>
    </location>
</feature>
<gene>
    <name evidence="3" type="ORF">Ciccas_000409</name>
</gene>
<dbReference type="InterPro" id="IPR027417">
    <property type="entry name" value="P-loop_NTPase"/>
</dbReference>
<evidence type="ECO:0000313" key="3">
    <source>
        <dbReference type="EMBL" id="KAL3320924.1"/>
    </source>
</evidence>